<dbReference type="EMBL" id="GGMR01001234">
    <property type="protein sequence ID" value="MBY13853.1"/>
    <property type="molecule type" value="Transcribed_RNA"/>
</dbReference>
<organism evidence="1">
    <name type="scientific">Schizaphis graminum</name>
    <name type="common">Green bug aphid</name>
    <dbReference type="NCBI Taxonomy" id="13262"/>
    <lineage>
        <taxon>Eukaryota</taxon>
        <taxon>Metazoa</taxon>
        <taxon>Ecdysozoa</taxon>
        <taxon>Arthropoda</taxon>
        <taxon>Hexapoda</taxon>
        <taxon>Insecta</taxon>
        <taxon>Pterygota</taxon>
        <taxon>Neoptera</taxon>
        <taxon>Paraneoptera</taxon>
        <taxon>Hemiptera</taxon>
        <taxon>Sternorrhyncha</taxon>
        <taxon>Aphidomorpha</taxon>
        <taxon>Aphidoidea</taxon>
        <taxon>Aphididae</taxon>
        <taxon>Aphidini</taxon>
        <taxon>Schizaphis</taxon>
    </lineage>
</organism>
<name>A0A2S2N9F7_SCHGA</name>
<dbReference type="PANTHER" id="PTHR47241:SF1">
    <property type="entry name" value="BED-TYPE DOMAIN-CONTAINING PROTEIN"/>
    <property type="match status" value="1"/>
</dbReference>
<dbReference type="AlphaFoldDB" id="A0A2S2N9F7"/>
<sequence length="173" mass="20072">MIYLILQQSLLLFDNEETGPNTNESDLKNLLRKCRAIVGFFRRSEVANRMLMDKQKQLGFETVLKLNQDVHTRWNSTFFMLERLIKLKEPLTIVMITLKDASCHLNSHEWNIIEDVVPLLRPFDRVTVELSAEQYPTISTVIPLIRGLQVSLVSKNPSTLLGNFVKQTRRENC</sequence>
<dbReference type="PANTHER" id="PTHR47241">
    <property type="entry name" value="FINGER PROTEIN, PUTATIVE-RELATED"/>
    <property type="match status" value="1"/>
</dbReference>
<proteinExistence type="predicted"/>
<gene>
    <name evidence="1" type="primary">ZBED1_7</name>
    <name evidence="1" type="ORF">g.175026</name>
</gene>
<dbReference type="SUPFAM" id="SSF53098">
    <property type="entry name" value="Ribonuclease H-like"/>
    <property type="match status" value="1"/>
</dbReference>
<dbReference type="GO" id="GO:0005634">
    <property type="term" value="C:nucleus"/>
    <property type="evidence" value="ECO:0007669"/>
    <property type="project" value="TreeGrafter"/>
</dbReference>
<protein>
    <submittedName>
        <fullName evidence="1">Zinc finger BED domain-containing protein 1</fullName>
    </submittedName>
</protein>
<accession>A0A2S2N9F7</accession>
<evidence type="ECO:0000313" key="1">
    <source>
        <dbReference type="EMBL" id="MBY13853.1"/>
    </source>
</evidence>
<dbReference type="InterPro" id="IPR012337">
    <property type="entry name" value="RNaseH-like_sf"/>
</dbReference>
<dbReference type="InterPro" id="IPR052865">
    <property type="entry name" value="Zinc_finger_BED"/>
</dbReference>
<reference evidence="1" key="1">
    <citation type="submission" date="2018-04" db="EMBL/GenBank/DDBJ databases">
        <title>Transcriptome of Schizaphis graminum biotype I.</title>
        <authorList>
            <person name="Scully E.D."/>
            <person name="Geib S.M."/>
            <person name="Palmer N.A."/>
            <person name="Koch K."/>
            <person name="Bradshaw J."/>
            <person name="Heng-Moss T."/>
            <person name="Sarath G."/>
        </authorList>
    </citation>
    <scope>NUCLEOTIDE SEQUENCE</scope>
</reference>